<evidence type="ECO:0000313" key="3">
    <source>
        <dbReference type="Proteomes" id="UP000807504"/>
    </source>
</evidence>
<feature type="region of interest" description="Disordered" evidence="1">
    <location>
        <begin position="336"/>
        <end position="381"/>
    </location>
</feature>
<feature type="compositionally biased region" description="Polar residues" evidence="1">
    <location>
        <begin position="336"/>
        <end position="348"/>
    </location>
</feature>
<gene>
    <name evidence="2" type="ORF">HNY73_010636</name>
</gene>
<name>A0A8T0F6J5_ARGBR</name>
<reference evidence="2" key="1">
    <citation type="journal article" date="2020" name="bioRxiv">
        <title>Chromosome-level reference genome of the European wasp spider Argiope bruennichi: a resource for studies on range expansion and evolutionary adaptation.</title>
        <authorList>
            <person name="Sheffer M.M."/>
            <person name="Hoppe A."/>
            <person name="Krehenwinkel H."/>
            <person name="Uhl G."/>
            <person name="Kuss A.W."/>
            <person name="Jensen L."/>
            <person name="Jensen C."/>
            <person name="Gillespie R.G."/>
            <person name="Hoff K.J."/>
            <person name="Prost S."/>
        </authorList>
    </citation>
    <scope>NUCLEOTIDE SEQUENCE</scope>
</reference>
<evidence type="ECO:0000256" key="1">
    <source>
        <dbReference type="SAM" id="MobiDB-lite"/>
    </source>
</evidence>
<evidence type="ECO:0000313" key="2">
    <source>
        <dbReference type="EMBL" id="KAF8785040.1"/>
    </source>
</evidence>
<accession>A0A8T0F6J5</accession>
<dbReference type="PANTHER" id="PTHR47163:SF2">
    <property type="entry name" value="SI:DKEY-17M8.2"/>
    <property type="match status" value="1"/>
</dbReference>
<dbReference type="AlphaFoldDB" id="A0A8T0F6J5"/>
<protein>
    <submittedName>
        <fullName evidence="2">Uncharacterized protein</fullName>
    </submittedName>
</protein>
<dbReference type="InterPro" id="IPR053164">
    <property type="entry name" value="IS1016-like_transposase"/>
</dbReference>
<dbReference type="PANTHER" id="PTHR47163">
    <property type="entry name" value="DDE_TNP_IS1595 DOMAIN-CONTAINING PROTEIN"/>
    <property type="match status" value="1"/>
</dbReference>
<dbReference type="InterPro" id="IPR005312">
    <property type="entry name" value="DUF1759"/>
</dbReference>
<dbReference type="Pfam" id="PF03564">
    <property type="entry name" value="DUF1759"/>
    <property type="match status" value="1"/>
</dbReference>
<feature type="compositionally biased region" description="Basic residues" evidence="1">
    <location>
        <begin position="365"/>
        <end position="381"/>
    </location>
</feature>
<reference evidence="2" key="2">
    <citation type="submission" date="2020-06" db="EMBL/GenBank/DDBJ databases">
        <authorList>
            <person name="Sheffer M."/>
        </authorList>
    </citation>
    <scope>NUCLEOTIDE SEQUENCE</scope>
</reference>
<organism evidence="2 3">
    <name type="scientific">Argiope bruennichi</name>
    <name type="common">Wasp spider</name>
    <name type="synonym">Aranea bruennichi</name>
    <dbReference type="NCBI Taxonomy" id="94029"/>
    <lineage>
        <taxon>Eukaryota</taxon>
        <taxon>Metazoa</taxon>
        <taxon>Ecdysozoa</taxon>
        <taxon>Arthropoda</taxon>
        <taxon>Chelicerata</taxon>
        <taxon>Arachnida</taxon>
        <taxon>Araneae</taxon>
        <taxon>Araneomorphae</taxon>
        <taxon>Entelegynae</taxon>
        <taxon>Araneoidea</taxon>
        <taxon>Araneidae</taxon>
        <taxon>Argiope</taxon>
    </lineage>
</organism>
<proteinExistence type="predicted"/>
<sequence>MVPESKAAIVIENLLLTTTNYQKAVELLKERFEHEYLLVQVYVRELLCMVTNNVTSERATTNLKALYDELVGKLQALERIQQKYRDFLIPLRFADTRDTGVKKAADTSINPHSVSHVPQHRAEIPCVSDASVRIDGKIWHCRKKGLNPQHIKRSVRKGSCFDKSHWDLGIILCLTYMWLNQMRRESIVNDLNVSARTVTDWMNFCRGLCEDTCLAFDGKMGGVGKIVKIDESKFGKKKYNRGKRVEGRWVFGGIAPEKNAYSGTSDGASSGDEAGMIGSAESSPALSINSSLERLNLLQISDDEIGTHADDIYADTTEVPLTPILTQVFPNPSESNYDALPSISSLPSNEPPASTPVGTPLTRAQKMKRKAPAIVARKIKR</sequence>
<dbReference type="EMBL" id="JABXBU010000030">
    <property type="protein sequence ID" value="KAF8785040.1"/>
    <property type="molecule type" value="Genomic_DNA"/>
</dbReference>
<comment type="caution">
    <text evidence="2">The sequence shown here is derived from an EMBL/GenBank/DDBJ whole genome shotgun (WGS) entry which is preliminary data.</text>
</comment>
<dbReference type="Proteomes" id="UP000807504">
    <property type="component" value="Unassembled WGS sequence"/>
</dbReference>
<keyword evidence="3" id="KW-1185">Reference proteome</keyword>